<sequence length="425" mass="43821">MRTSAARGTGRMAAEPPARSWRGLVGVLSAQAVAWTGTRLSAIALPWFVLTTTGSAAQTGVVVFAELTPYVIAQVISGPLIDHVGPRRISIVGDLVSMGAAAVIPLLYAADAMSLGLLLPLVAVIGAFRGPADASKGVFIPAMTEAARVPLERGTGLSGTIERLASTVGPAVAGVVVAAVGGAYALAVTASLFGLGAAIITATTPRREPSPGGEPTEGYLARLRSGADFLRKERLLRSIAGMVAVTNLLDAAWGSILLPVWARESGQGPATIGLVVGVMSGFSALSSLAAAAIAHRLPRRPIYLVGFFIGGAPRFVVLALETPTWVVIGVYAVSGLGTGFLNPIIGAIQFERVPPEMYGRVRTMVVAVAWSGMPFGGVVGGGLIALAGLSPALLICGAVYLITTTLPGLQKEWSEMDRKRRRVTR</sequence>
<dbReference type="GO" id="GO:0005886">
    <property type="term" value="C:plasma membrane"/>
    <property type="evidence" value="ECO:0007669"/>
    <property type="project" value="UniProtKB-SubCell"/>
</dbReference>
<keyword evidence="3" id="KW-1003">Cell membrane</keyword>
<evidence type="ECO:0000256" key="1">
    <source>
        <dbReference type="ARBA" id="ARBA00004651"/>
    </source>
</evidence>
<proteinExistence type="predicted"/>
<gene>
    <name evidence="9" type="ORF">G1H10_07450</name>
</gene>
<feature type="transmembrane region" description="Helical" evidence="7">
    <location>
        <begin position="171"/>
        <end position="200"/>
    </location>
</feature>
<feature type="transmembrane region" description="Helical" evidence="7">
    <location>
        <begin position="326"/>
        <end position="345"/>
    </location>
</feature>
<dbReference type="Gene3D" id="1.20.1250.20">
    <property type="entry name" value="MFS general substrate transporter like domains"/>
    <property type="match status" value="1"/>
</dbReference>
<keyword evidence="10" id="KW-1185">Reference proteome</keyword>
<evidence type="ECO:0000256" key="5">
    <source>
        <dbReference type="ARBA" id="ARBA00022989"/>
    </source>
</evidence>
<organism evidence="9 10">
    <name type="scientific">Phytoactinopolyspora halotolerans</name>
    <dbReference type="NCBI Taxonomy" id="1981512"/>
    <lineage>
        <taxon>Bacteria</taxon>
        <taxon>Bacillati</taxon>
        <taxon>Actinomycetota</taxon>
        <taxon>Actinomycetes</taxon>
        <taxon>Jiangellales</taxon>
        <taxon>Jiangellaceae</taxon>
        <taxon>Phytoactinopolyspora</taxon>
    </lineage>
</organism>
<feature type="transmembrane region" description="Helical" evidence="7">
    <location>
        <begin position="365"/>
        <end position="386"/>
    </location>
</feature>
<evidence type="ECO:0000313" key="9">
    <source>
        <dbReference type="EMBL" id="NEE00003.1"/>
    </source>
</evidence>
<accession>A0A6L9S4V4</accession>
<dbReference type="GO" id="GO:0022857">
    <property type="term" value="F:transmembrane transporter activity"/>
    <property type="evidence" value="ECO:0007669"/>
    <property type="project" value="InterPro"/>
</dbReference>
<dbReference type="PANTHER" id="PTHR23513">
    <property type="entry name" value="INTEGRAL MEMBRANE EFFLUX PROTEIN-RELATED"/>
    <property type="match status" value="1"/>
</dbReference>
<dbReference type="CDD" id="cd06173">
    <property type="entry name" value="MFS_MefA_like"/>
    <property type="match status" value="1"/>
</dbReference>
<keyword evidence="4 7" id="KW-0812">Transmembrane</keyword>
<dbReference type="EMBL" id="JAAGOA010000004">
    <property type="protein sequence ID" value="NEE00003.1"/>
    <property type="molecule type" value="Genomic_DNA"/>
</dbReference>
<feature type="transmembrane region" description="Helical" evidence="7">
    <location>
        <begin position="274"/>
        <end position="294"/>
    </location>
</feature>
<evidence type="ECO:0000313" key="10">
    <source>
        <dbReference type="Proteomes" id="UP000475214"/>
    </source>
</evidence>
<name>A0A6L9S4V4_9ACTN</name>
<dbReference type="InterPro" id="IPR020846">
    <property type="entry name" value="MFS_dom"/>
</dbReference>
<evidence type="ECO:0000256" key="2">
    <source>
        <dbReference type="ARBA" id="ARBA00022448"/>
    </source>
</evidence>
<keyword evidence="2" id="KW-0813">Transport</keyword>
<dbReference type="Pfam" id="PF05977">
    <property type="entry name" value="MFS_3"/>
    <property type="match status" value="1"/>
</dbReference>
<keyword evidence="6 7" id="KW-0472">Membrane</keyword>
<dbReference type="PANTHER" id="PTHR23513:SF6">
    <property type="entry name" value="MAJOR FACILITATOR SUPERFAMILY ASSOCIATED DOMAIN-CONTAINING PROTEIN"/>
    <property type="match status" value="1"/>
</dbReference>
<keyword evidence="5 7" id="KW-1133">Transmembrane helix</keyword>
<reference evidence="9 10" key="1">
    <citation type="submission" date="2020-02" db="EMBL/GenBank/DDBJ databases">
        <authorList>
            <person name="Li X.-J."/>
            <person name="Han X.-M."/>
        </authorList>
    </citation>
    <scope>NUCLEOTIDE SEQUENCE [LARGE SCALE GENOMIC DNA]</scope>
    <source>
        <strain evidence="9 10">CCTCC AB 2017055</strain>
    </source>
</reference>
<feature type="transmembrane region" description="Helical" evidence="7">
    <location>
        <begin position="392"/>
        <end position="409"/>
    </location>
</feature>
<dbReference type="InterPro" id="IPR010290">
    <property type="entry name" value="TM_effector"/>
</dbReference>
<dbReference type="PROSITE" id="PS50850">
    <property type="entry name" value="MFS"/>
    <property type="match status" value="1"/>
</dbReference>
<comment type="subcellular location">
    <subcellularLocation>
        <location evidence="1">Cell membrane</location>
        <topology evidence="1">Multi-pass membrane protein</topology>
    </subcellularLocation>
</comment>
<dbReference type="InterPro" id="IPR036259">
    <property type="entry name" value="MFS_trans_sf"/>
</dbReference>
<feature type="transmembrane region" description="Helical" evidence="7">
    <location>
        <begin position="239"/>
        <end position="262"/>
    </location>
</feature>
<comment type="caution">
    <text evidence="9">The sequence shown here is derived from an EMBL/GenBank/DDBJ whole genome shotgun (WGS) entry which is preliminary data.</text>
</comment>
<feature type="domain" description="Major facilitator superfamily (MFS) profile" evidence="8">
    <location>
        <begin position="182"/>
        <end position="425"/>
    </location>
</feature>
<evidence type="ECO:0000256" key="3">
    <source>
        <dbReference type="ARBA" id="ARBA00022475"/>
    </source>
</evidence>
<dbReference type="AlphaFoldDB" id="A0A6L9S4V4"/>
<dbReference type="SUPFAM" id="SSF103473">
    <property type="entry name" value="MFS general substrate transporter"/>
    <property type="match status" value="1"/>
</dbReference>
<evidence type="ECO:0000259" key="8">
    <source>
        <dbReference type="PROSITE" id="PS50850"/>
    </source>
</evidence>
<protein>
    <submittedName>
        <fullName evidence="9">MFS transporter</fullName>
    </submittedName>
</protein>
<evidence type="ECO:0000256" key="4">
    <source>
        <dbReference type="ARBA" id="ARBA00022692"/>
    </source>
</evidence>
<evidence type="ECO:0000256" key="6">
    <source>
        <dbReference type="ARBA" id="ARBA00023136"/>
    </source>
</evidence>
<dbReference type="Proteomes" id="UP000475214">
    <property type="component" value="Unassembled WGS sequence"/>
</dbReference>
<feature type="transmembrane region" description="Helical" evidence="7">
    <location>
        <begin position="301"/>
        <end position="320"/>
    </location>
</feature>
<evidence type="ECO:0000256" key="7">
    <source>
        <dbReference type="SAM" id="Phobius"/>
    </source>
</evidence>